<dbReference type="OrthoDB" id="9809127at2"/>
<dbReference type="PANTHER" id="PTHR43185">
    <property type="entry name" value="FERROUS IRON TRANSPORT PROTEIN B"/>
    <property type="match status" value="1"/>
</dbReference>
<dbReference type="Gene3D" id="3.40.50.300">
    <property type="entry name" value="P-loop containing nucleotide triphosphate hydrolases"/>
    <property type="match status" value="1"/>
</dbReference>
<keyword evidence="6 13" id="KW-0547">Nucleotide-binding</keyword>
<reference evidence="17 18" key="1">
    <citation type="submission" date="2019-02" db="EMBL/GenBank/DDBJ databases">
        <title>Deep-cultivation of Planctomycetes and their phenomic and genomic characterization uncovers novel biology.</title>
        <authorList>
            <person name="Wiegand S."/>
            <person name="Jogler M."/>
            <person name="Boedeker C."/>
            <person name="Pinto D."/>
            <person name="Vollmers J."/>
            <person name="Rivas-Marin E."/>
            <person name="Kohn T."/>
            <person name="Peeters S.H."/>
            <person name="Heuer A."/>
            <person name="Rast P."/>
            <person name="Oberbeckmann S."/>
            <person name="Bunk B."/>
            <person name="Jeske O."/>
            <person name="Meyerdierks A."/>
            <person name="Storesund J.E."/>
            <person name="Kallscheuer N."/>
            <person name="Luecker S."/>
            <person name="Lage O.M."/>
            <person name="Pohl T."/>
            <person name="Merkel B.J."/>
            <person name="Hornburger P."/>
            <person name="Mueller R.-W."/>
            <person name="Bruemmer F."/>
            <person name="Labrenz M."/>
            <person name="Spormann A.M."/>
            <person name="Op den Camp H."/>
            <person name="Overmann J."/>
            <person name="Amann R."/>
            <person name="Jetten M.S.M."/>
            <person name="Mascher T."/>
            <person name="Medema M.H."/>
            <person name="Devos D.P."/>
            <person name="Kaster A.-K."/>
            <person name="Ovreas L."/>
            <person name="Rohde M."/>
            <person name="Galperin M.Y."/>
            <person name="Jogler C."/>
        </authorList>
    </citation>
    <scope>NUCLEOTIDE SEQUENCE [LARGE SCALE GENOMIC DNA]</scope>
    <source>
        <strain evidence="17 18">Q31a</strain>
    </source>
</reference>
<evidence type="ECO:0000256" key="6">
    <source>
        <dbReference type="ARBA" id="ARBA00022741"/>
    </source>
</evidence>
<comment type="subcellular location">
    <subcellularLocation>
        <location evidence="15">Cell inner membrane</location>
        <topology evidence="15">Multi-pass membrane protein</topology>
    </subcellularLocation>
    <subcellularLocation>
        <location evidence="1">Cell membrane</location>
        <topology evidence="1">Multi-pass membrane protein</topology>
    </subcellularLocation>
</comment>
<evidence type="ECO:0000256" key="9">
    <source>
        <dbReference type="ARBA" id="ARBA00023065"/>
    </source>
</evidence>
<comment type="function">
    <text evidence="15">Probable transporter of a GTP-driven Fe(2+) uptake system.</text>
</comment>
<evidence type="ECO:0000256" key="2">
    <source>
        <dbReference type="ARBA" id="ARBA00022448"/>
    </source>
</evidence>
<evidence type="ECO:0000313" key="17">
    <source>
        <dbReference type="EMBL" id="QDV27277.1"/>
    </source>
</evidence>
<evidence type="ECO:0000256" key="5">
    <source>
        <dbReference type="ARBA" id="ARBA00022692"/>
    </source>
</evidence>
<dbReference type="Pfam" id="PF07670">
    <property type="entry name" value="Gate"/>
    <property type="match status" value="2"/>
</dbReference>
<keyword evidence="8 15" id="KW-0408">Iron</keyword>
<dbReference type="EMBL" id="CP036298">
    <property type="protein sequence ID" value="QDV27277.1"/>
    <property type="molecule type" value="Genomic_DNA"/>
</dbReference>
<feature type="binding site" evidence="13">
    <location>
        <begin position="23"/>
        <end position="30"/>
    </location>
    <ligand>
        <name>GTP</name>
        <dbReference type="ChEBI" id="CHEBI:37565"/>
        <label>1</label>
    </ligand>
</feature>
<keyword evidence="5 15" id="KW-0812">Transmembrane</keyword>
<keyword evidence="4 15" id="KW-0410">Iron transport</keyword>
<feature type="transmembrane region" description="Helical" evidence="15">
    <location>
        <begin position="538"/>
        <end position="559"/>
    </location>
</feature>
<dbReference type="CDD" id="cd01879">
    <property type="entry name" value="FeoB"/>
    <property type="match status" value="1"/>
</dbReference>
<dbReference type="SUPFAM" id="SSF52540">
    <property type="entry name" value="P-loop containing nucleoside triphosphate hydrolases"/>
    <property type="match status" value="1"/>
</dbReference>
<evidence type="ECO:0000256" key="4">
    <source>
        <dbReference type="ARBA" id="ARBA00022496"/>
    </source>
</evidence>
<dbReference type="Pfam" id="PF02421">
    <property type="entry name" value="FeoB_N"/>
    <property type="match status" value="1"/>
</dbReference>
<feature type="binding site" evidence="13">
    <location>
        <begin position="134"/>
        <end position="137"/>
    </location>
    <ligand>
        <name>GTP</name>
        <dbReference type="ChEBI" id="CHEBI:37565"/>
        <label>1</label>
    </ligand>
</feature>
<dbReference type="NCBIfam" id="TIGR00437">
    <property type="entry name" value="feoB"/>
    <property type="match status" value="1"/>
</dbReference>
<feature type="binding site" evidence="14">
    <location>
        <position position="38"/>
    </location>
    <ligand>
        <name>Mg(2+)</name>
        <dbReference type="ChEBI" id="CHEBI:18420"/>
        <label>2</label>
    </ligand>
</feature>
<keyword evidence="11 15" id="KW-0472">Membrane</keyword>
<evidence type="ECO:0000259" key="16">
    <source>
        <dbReference type="PROSITE" id="PS51711"/>
    </source>
</evidence>
<keyword evidence="10 13" id="KW-0342">GTP-binding</keyword>
<evidence type="ECO:0000256" key="3">
    <source>
        <dbReference type="ARBA" id="ARBA00022475"/>
    </source>
</evidence>
<feature type="transmembrane region" description="Helical" evidence="15">
    <location>
        <begin position="714"/>
        <end position="734"/>
    </location>
</feature>
<comment type="similarity">
    <text evidence="15">Belongs to the TRAFAC class TrmE-Era-EngA-EngB-Septin-like GTPase superfamily. FeoB GTPase (TC 9.A.8) family.</text>
</comment>
<proteinExistence type="inferred from homology"/>
<keyword evidence="9" id="KW-0406">Ion transport</keyword>
<evidence type="ECO:0000256" key="7">
    <source>
        <dbReference type="ARBA" id="ARBA00022989"/>
    </source>
</evidence>
<evidence type="ECO:0000256" key="13">
    <source>
        <dbReference type="PIRSR" id="PIRSR603373-1"/>
    </source>
</evidence>
<dbReference type="InterPro" id="IPR006073">
    <property type="entry name" value="GTP-bd"/>
</dbReference>
<keyword evidence="2 15" id="KW-0813">Transport</keyword>
<dbReference type="Proteomes" id="UP000318017">
    <property type="component" value="Chromosome"/>
</dbReference>
<feature type="binding site" evidence="14">
    <location>
        <position position="35"/>
    </location>
    <ligand>
        <name>Mg(2+)</name>
        <dbReference type="ChEBI" id="CHEBI:18420"/>
        <label>2</label>
    </ligand>
</feature>
<dbReference type="KEGG" id="ahel:Q31a_56650"/>
<keyword evidence="18" id="KW-1185">Reference proteome</keyword>
<dbReference type="PROSITE" id="PS51711">
    <property type="entry name" value="G_FEOB"/>
    <property type="match status" value="1"/>
</dbReference>
<evidence type="ECO:0000256" key="15">
    <source>
        <dbReference type="RuleBase" id="RU362098"/>
    </source>
</evidence>
<accession>A0A518GFD2</accession>
<name>A0A518GFD2_9BACT</name>
<protein>
    <recommendedName>
        <fullName evidence="12 15">Ferrous iron transport protein B</fullName>
    </recommendedName>
</protein>
<feature type="transmembrane region" description="Helical" evidence="15">
    <location>
        <begin position="361"/>
        <end position="385"/>
    </location>
</feature>
<feature type="domain" description="FeoB-type G" evidence="16">
    <location>
        <begin position="16"/>
        <end position="186"/>
    </location>
</feature>
<keyword evidence="3" id="KW-1003">Cell membrane</keyword>
<dbReference type="GO" id="GO:0015093">
    <property type="term" value="F:ferrous iron transmembrane transporter activity"/>
    <property type="evidence" value="ECO:0007669"/>
    <property type="project" value="UniProtKB-UniRule"/>
</dbReference>
<evidence type="ECO:0000256" key="10">
    <source>
        <dbReference type="ARBA" id="ARBA00023134"/>
    </source>
</evidence>
<gene>
    <name evidence="17" type="primary">feoB</name>
    <name evidence="17" type="ORF">Q31a_56650</name>
</gene>
<organism evidence="17 18">
    <name type="scientific">Aureliella helgolandensis</name>
    <dbReference type="NCBI Taxonomy" id="2527968"/>
    <lineage>
        <taxon>Bacteria</taxon>
        <taxon>Pseudomonadati</taxon>
        <taxon>Planctomycetota</taxon>
        <taxon>Planctomycetia</taxon>
        <taxon>Pirellulales</taxon>
        <taxon>Pirellulaceae</taxon>
        <taxon>Aureliella</taxon>
    </lineage>
</organism>
<feature type="transmembrane region" description="Helical" evidence="15">
    <location>
        <begin position="304"/>
        <end position="323"/>
    </location>
</feature>
<keyword evidence="14" id="KW-0460">Magnesium</keyword>
<feature type="transmembrane region" description="Helical" evidence="15">
    <location>
        <begin position="477"/>
        <end position="500"/>
    </location>
</feature>
<feature type="binding site" evidence="13">
    <location>
        <begin position="69"/>
        <end position="72"/>
    </location>
    <ligand>
        <name>GTP</name>
        <dbReference type="ChEBI" id="CHEBI:37565"/>
        <label>1</label>
    </ligand>
</feature>
<dbReference type="RefSeq" id="WP_145084438.1">
    <property type="nucleotide sequence ID" value="NZ_CP036298.1"/>
</dbReference>
<feature type="transmembrane region" description="Helical" evidence="15">
    <location>
        <begin position="405"/>
        <end position="428"/>
    </location>
</feature>
<dbReference type="GO" id="GO:0005525">
    <property type="term" value="F:GTP binding"/>
    <property type="evidence" value="ECO:0007669"/>
    <property type="project" value="UniProtKB-KW"/>
</dbReference>
<dbReference type="InterPro" id="IPR011640">
    <property type="entry name" value="Fe2_transport_prot_B_C"/>
</dbReference>
<sequence>MDSRPPSPAPVGKSAGITIALVGNPNTGKSTLFSALCGVPARIGNYPGVTVEKKIGRYRDESGAVTVVDLPGTYSLAARTLDEKVSVDVLLGRQADVPSLEVIVVVVDVTNLERNLYLFTQLRQLGKPTLLVLNMWDRATATGIKVDLQALSERLGTRVVTASASRKQGIGGVKQAIRELSALAAAEKQSIFSAEVQAETAAIQQWTEQQAGVVLAPFLAERLLFDRDGAHAQELQRKPGLTDLSNQLQASRQRLADAGQKIPALETATRYSWIRSQLDGVVHRPAETHGSTSDSIDRVMTHRVWGLIIFAAIMFVVFQAITWGTGWAMDRINDDVMPAIAGVVESVLPPGTLRSLLNDGIVAGVGSVLVFLPQILMLFFFIGLLEDCGYMARAAFVMDKLMTKLGLSGKSFLPLMSSFACAVPGIMATRVIENRRDRMVTILVAPLMSCSARLPVYILLIYAFVPQITWLGGWIGLQGLVLFLMHIVGLVVAVPVAWLLKRFFFPGDVPPFVMELPSYKMPSPGVVFFRVWERAEAFITRAGTLIFCTSILVWAAGYFPGDHTRQHEIDQRLEAMSEPASEAEVAEYASLLEEQRSLSGRLIEGSALGIAGKAIEPVVRPLGWDWKIGVGVIASFPAREVIIATLGTIYSLGGDSEEASLQSAIRESKWPDGRPVFTISVALSIMVFFALCAQCAATLMVIKRETNSWRWPAFTFAYMTLLAYVGALLTYQVGSRLIG</sequence>
<dbReference type="InterPro" id="IPR027417">
    <property type="entry name" value="P-loop_NTPase"/>
</dbReference>
<evidence type="ECO:0000256" key="11">
    <source>
        <dbReference type="ARBA" id="ARBA00023136"/>
    </source>
</evidence>
<feature type="transmembrane region" description="Helical" evidence="15">
    <location>
        <begin position="440"/>
        <end position="465"/>
    </location>
</feature>
<feature type="binding site" evidence="13">
    <location>
        <begin position="48"/>
        <end position="52"/>
    </location>
    <ligand>
        <name>GTP</name>
        <dbReference type="ChEBI" id="CHEBI:37565"/>
        <label>1</label>
    </ligand>
</feature>
<keyword evidence="7 15" id="KW-1133">Transmembrane helix</keyword>
<dbReference type="InterPro" id="IPR050860">
    <property type="entry name" value="FeoB_GTPase"/>
</dbReference>
<feature type="transmembrane region" description="Helical" evidence="15">
    <location>
        <begin position="676"/>
        <end position="702"/>
    </location>
</feature>
<dbReference type="GO" id="GO:0046872">
    <property type="term" value="F:metal ion binding"/>
    <property type="evidence" value="ECO:0007669"/>
    <property type="project" value="UniProtKB-KW"/>
</dbReference>
<dbReference type="Pfam" id="PF07664">
    <property type="entry name" value="FeoB_C"/>
    <property type="match status" value="1"/>
</dbReference>
<dbReference type="InterPro" id="IPR011642">
    <property type="entry name" value="Gate_dom"/>
</dbReference>
<evidence type="ECO:0000256" key="8">
    <source>
        <dbReference type="ARBA" id="ARBA00023004"/>
    </source>
</evidence>
<dbReference type="PANTHER" id="PTHR43185:SF1">
    <property type="entry name" value="FE(2+) TRANSPORTER FEOB"/>
    <property type="match status" value="1"/>
</dbReference>
<keyword evidence="14" id="KW-0479">Metal-binding</keyword>
<dbReference type="InterPro" id="IPR003373">
    <property type="entry name" value="Fe2_transport_prot-B"/>
</dbReference>
<evidence type="ECO:0000313" key="18">
    <source>
        <dbReference type="Proteomes" id="UP000318017"/>
    </source>
</evidence>
<evidence type="ECO:0000256" key="1">
    <source>
        <dbReference type="ARBA" id="ARBA00004651"/>
    </source>
</evidence>
<dbReference type="PRINTS" id="PR00326">
    <property type="entry name" value="GTP1OBG"/>
</dbReference>
<evidence type="ECO:0000256" key="12">
    <source>
        <dbReference type="NCBIfam" id="TIGR00437"/>
    </source>
</evidence>
<dbReference type="InterPro" id="IPR030389">
    <property type="entry name" value="G_FEOB_dom"/>
</dbReference>
<dbReference type="AlphaFoldDB" id="A0A518GFD2"/>
<evidence type="ECO:0000256" key="14">
    <source>
        <dbReference type="PIRSR" id="PIRSR603373-2"/>
    </source>
</evidence>
<dbReference type="GO" id="GO:0005886">
    <property type="term" value="C:plasma membrane"/>
    <property type="evidence" value="ECO:0007669"/>
    <property type="project" value="UniProtKB-SubCell"/>
</dbReference>